<evidence type="ECO:0000256" key="2">
    <source>
        <dbReference type="ARBA" id="ARBA00022679"/>
    </source>
</evidence>
<dbReference type="PANTHER" id="PTHR48228">
    <property type="entry name" value="SUCCINYL-COA--D-CITRAMALATE COA-TRANSFERASE"/>
    <property type="match status" value="1"/>
</dbReference>
<keyword evidence="5" id="KW-1185">Reference proteome</keyword>
<dbReference type="InterPro" id="IPR003673">
    <property type="entry name" value="CoA-Trfase_fam_III"/>
</dbReference>
<comment type="similarity">
    <text evidence="1">Belongs to the CoA-transferase III family.</text>
</comment>
<feature type="region of interest" description="Disordered" evidence="3">
    <location>
        <begin position="414"/>
        <end position="435"/>
    </location>
</feature>
<dbReference type="EMBL" id="BAAAVI010000005">
    <property type="protein sequence ID" value="GAA2853166.1"/>
    <property type="molecule type" value="Genomic_DNA"/>
</dbReference>
<dbReference type="Gene3D" id="3.30.1540.10">
    <property type="entry name" value="formyl-coa transferase, domain 3"/>
    <property type="match status" value="2"/>
</dbReference>
<dbReference type="GO" id="GO:0016740">
    <property type="term" value="F:transferase activity"/>
    <property type="evidence" value="ECO:0007669"/>
    <property type="project" value="UniProtKB-KW"/>
</dbReference>
<evidence type="ECO:0000313" key="5">
    <source>
        <dbReference type="Proteomes" id="UP001500831"/>
    </source>
</evidence>
<sequence>MLEHIRVLDLTDERGLMCGRLLADLGADVVQVEPVGGSTARSAPPTAGDGPGRSMFWQVFAANKRGVALDLDDETGLSALRRLARRADVFVTSMPPAWLRERGLDPDTLRASHPGLVYVAISAFGRSGPKAEYADSDLVVWAAGGPLDPHRDGDRPPLRISVPQAFLHASADAAAGALLAILQRGRSGLGQVVDVSAQASLGVATLARVLAHAVGDARPEWHRKPVARTDAAGPDAARTDQSGSGAATPNTLKKWRCKDGLVELHLSMGPAAGGFTNNLFGWLLSEGAVDERVASWDWRTMPDLIARGELTDADLDEARHAVREFLATRTKSEVLDAAIERRLLCMAIFDMADISAAPHLEQRGFWADVPLGETTIRIPGAIARVGGDGQPGVRRPAPRTGQHNDEVLADWLTAAAPDGPGRPGGRTPGGATTPRPLDGLKVLDLSWVVAGPLIGRALADFGARVVRVESSRRVETARLMQPFHGGVPGVENSALYGNCNAGKLGMTVDLSTEDGRAVVRDLARWADVVVESFSPGQMAKWGLDYGSLSRENPALVMLSTSIAGQSGPWSRLAGYGNVGASLSGYQTLVGWEDALPLGPFGPYTDYVGPRLALATLLAAVEDGRRTGTGRYIDVAQVEAGIFFLSPQVAHHGADGTVAGRRGNRDAVYAPHGVYPCAPEGGADRFVAIAVRDDDEWLRLAEAMGRTDLAGRADLRTAAGRRADEDLLDRQIAAWTETRPAAEVERLLQAAGVPAHVSASSADVAADPQLAYRGHFVRLPHPVHGETVVEGPRYLLSETPGGPAGPAPTLGRDNEFVLREILGYPDEEIARLTDGGVLT</sequence>
<dbReference type="Gene3D" id="3.40.50.10540">
    <property type="entry name" value="Crotonobetainyl-coa:carnitine coa-transferase, domain 1"/>
    <property type="match status" value="2"/>
</dbReference>
<dbReference type="PANTHER" id="PTHR48228:SF6">
    <property type="entry name" value="L-CARNITINE COA-TRANSFERASE"/>
    <property type="match status" value="1"/>
</dbReference>
<evidence type="ECO:0000256" key="3">
    <source>
        <dbReference type="SAM" id="MobiDB-lite"/>
    </source>
</evidence>
<proteinExistence type="inferred from homology"/>
<dbReference type="RefSeq" id="WP_344968452.1">
    <property type="nucleotide sequence ID" value="NZ_BAAAVI010000005.1"/>
</dbReference>
<dbReference type="Proteomes" id="UP001500831">
    <property type="component" value="Unassembled WGS sequence"/>
</dbReference>
<reference evidence="4 5" key="1">
    <citation type="journal article" date="2019" name="Int. J. Syst. Evol. Microbiol.">
        <title>The Global Catalogue of Microorganisms (GCM) 10K type strain sequencing project: providing services to taxonomists for standard genome sequencing and annotation.</title>
        <authorList>
            <consortium name="The Broad Institute Genomics Platform"/>
            <consortium name="The Broad Institute Genome Sequencing Center for Infectious Disease"/>
            <person name="Wu L."/>
            <person name="Ma J."/>
        </authorList>
    </citation>
    <scope>NUCLEOTIDE SEQUENCE [LARGE SCALE GENOMIC DNA]</scope>
    <source>
        <strain evidence="4 5">JCM 6242</strain>
    </source>
</reference>
<accession>A0ABN3VTN0</accession>
<name>A0ABN3VTN0_9ACTN</name>
<feature type="region of interest" description="Disordered" evidence="3">
    <location>
        <begin position="221"/>
        <end position="251"/>
    </location>
</feature>
<feature type="compositionally biased region" description="Polar residues" evidence="3">
    <location>
        <begin position="239"/>
        <end position="251"/>
    </location>
</feature>
<evidence type="ECO:0000256" key="1">
    <source>
        <dbReference type="ARBA" id="ARBA00008383"/>
    </source>
</evidence>
<dbReference type="InterPro" id="IPR044855">
    <property type="entry name" value="CoA-Trfase_III_dom3_sf"/>
</dbReference>
<dbReference type="InterPro" id="IPR050509">
    <property type="entry name" value="CoA-transferase_III"/>
</dbReference>
<dbReference type="SUPFAM" id="SSF89796">
    <property type="entry name" value="CoA-transferase family III (CaiB/BaiF)"/>
    <property type="match status" value="2"/>
</dbReference>
<dbReference type="InterPro" id="IPR023606">
    <property type="entry name" value="CoA-Trfase_III_dom_1_sf"/>
</dbReference>
<evidence type="ECO:0000313" key="4">
    <source>
        <dbReference type="EMBL" id="GAA2853166.1"/>
    </source>
</evidence>
<keyword evidence="2 4" id="KW-0808">Transferase</keyword>
<organism evidence="4 5">
    <name type="scientific">Streptosporangium fragile</name>
    <dbReference type="NCBI Taxonomy" id="46186"/>
    <lineage>
        <taxon>Bacteria</taxon>
        <taxon>Bacillati</taxon>
        <taxon>Actinomycetota</taxon>
        <taxon>Actinomycetes</taxon>
        <taxon>Streptosporangiales</taxon>
        <taxon>Streptosporangiaceae</taxon>
        <taxon>Streptosporangium</taxon>
    </lineage>
</organism>
<protein>
    <submittedName>
        <fullName evidence="4">CoA transferase</fullName>
    </submittedName>
</protein>
<gene>
    <name evidence="4" type="ORF">GCM10010517_10980</name>
</gene>
<dbReference type="Pfam" id="PF02515">
    <property type="entry name" value="CoA_transf_3"/>
    <property type="match status" value="2"/>
</dbReference>
<comment type="caution">
    <text evidence="4">The sequence shown here is derived from an EMBL/GenBank/DDBJ whole genome shotgun (WGS) entry which is preliminary data.</text>
</comment>